<name>A0ABN7V5E4_GIGMA</name>
<reference evidence="2 3" key="1">
    <citation type="submission" date="2021-06" db="EMBL/GenBank/DDBJ databases">
        <authorList>
            <person name="Kallberg Y."/>
            <person name="Tangrot J."/>
            <person name="Rosling A."/>
        </authorList>
    </citation>
    <scope>NUCLEOTIDE SEQUENCE [LARGE SCALE GENOMIC DNA]</scope>
    <source>
        <strain evidence="2 3">120-4 pot B 10/14</strain>
    </source>
</reference>
<dbReference type="EMBL" id="CAJVQB010009755">
    <property type="protein sequence ID" value="CAG8733313.1"/>
    <property type="molecule type" value="Genomic_DNA"/>
</dbReference>
<evidence type="ECO:0000256" key="1">
    <source>
        <dbReference type="SAM" id="MobiDB-lite"/>
    </source>
</evidence>
<accession>A0ABN7V5E4</accession>
<evidence type="ECO:0000313" key="3">
    <source>
        <dbReference type="Proteomes" id="UP000789901"/>
    </source>
</evidence>
<gene>
    <name evidence="2" type="ORF">GMARGA_LOCUS14606</name>
</gene>
<evidence type="ECO:0000313" key="2">
    <source>
        <dbReference type="EMBL" id="CAG8733313.1"/>
    </source>
</evidence>
<sequence>QNPENDSPEQYSPRSHYQNRISMAKNEKTAFKKKQNQLNESVPTNEETSINEEASINEKASINEEAPINKEILIIEEASINEEVSINKEVSDKHVQLISTIQILPDKELASVSSLFSIMRYSKGQNKRKIISPYLQQKAYDYFTQIQQSKQITEYEFHKQVKLVFKSGKQNYTPDVICLATKISQVGQMLLRSTVEHIQLFSKQILQLKNAPAFGIMVNESTQGQIKNLIVCYQFWNKKEHLPNVIVAQLQNIMKCNADTISNAVIKHIQEYNIDIKKCIVWTTDNTSYMSGKKNSAIVLFNKKTSGNSLQIENLQEELKEARTN</sequence>
<comment type="caution">
    <text evidence="2">The sequence shown here is derived from an EMBL/GenBank/DDBJ whole genome shotgun (WGS) entry which is preliminary data.</text>
</comment>
<feature type="compositionally biased region" description="Polar residues" evidence="1">
    <location>
        <begin position="36"/>
        <end position="58"/>
    </location>
</feature>
<protein>
    <submittedName>
        <fullName evidence="2">3671_t:CDS:1</fullName>
    </submittedName>
</protein>
<feature type="non-terminal residue" evidence="2">
    <location>
        <position position="1"/>
    </location>
</feature>
<keyword evidence="3" id="KW-1185">Reference proteome</keyword>
<organism evidence="2 3">
    <name type="scientific">Gigaspora margarita</name>
    <dbReference type="NCBI Taxonomy" id="4874"/>
    <lineage>
        <taxon>Eukaryota</taxon>
        <taxon>Fungi</taxon>
        <taxon>Fungi incertae sedis</taxon>
        <taxon>Mucoromycota</taxon>
        <taxon>Glomeromycotina</taxon>
        <taxon>Glomeromycetes</taxon>
        <taxon>Diversisporales</taxon>
        <taxon>Gigasporaceae</taxon>
        <taxon>Gigaspora</taxon>
    </lineage>
</organism>
<dbReference type="Proteomes" id="UP000789901">
    <property type="component" value="Unassembled WGS sequence"/>
</dbReference>
<proteinExistence type="predicted"/>
<feature type="region of interest" description="Disordered" evidence="1">
    <location>
        <begin position="28"/>
        <end position="58"/>
    </location>
</feature>